<dbReference type="PANTHER" id="PTHR42756">
    <property type="entry name" value="TRANSCRIPTIONAL REGULATOR, MARR"/>
    <property type="match status" value="1"/>
</dbReference>
<dbReference type="Gene3D" id="1.10.10.10">
    <property type="entry name" value="Winged helix-like DNA-binding domain superfamily/Winged helix DNA-binding domain"/>
    <property type="match status" value="1"/>
</dbReference>
<name>V8CB94_9FIRM</name>
<dbReference type="STRING" id="1073376.HMPREF1202_00798"/>
<proteinExistence type="predicted"/>
<dbReference type="InterPro" id="IPR036390">
    <property type="entry name" value="WH_DNA-bd_sf"/>
</dbReference>
<accession>V8CB94</accession>
<dbReference type="PATRIC" id="fig|1073376.3.peg.823"/>
<organism evidence="5 6">
    <name type="scientific">[Ruminococcus] lactaris CC59_002D</name>
    <dbReference type="NCBI Taxonomy" id="1073376"/>
    <lineage>
        <taxon>Bacteria</taxon>
        <taxon>Bacillati</taxon>
        <taxon>Bacillota</taxon>
        <taxon>Clostridia</taxon>
        <taxon>Lachnospirales</taxon>
        <taxon>Lachnospiraceae</taxon>
        <taxon>Mediterraneibacter</taxon>
    </lineage>
</organism>
<dbReference type="GO" id="GO:0003677">
    <property type="term" value="F:DNA binding"/>
    <property type="evidence" value="ECO:0007669"/>
    <property type="project" value="UniProtKB-KW"/>
</dbReference>
<keyword evidence="3" id="KW-0804">Transcription</keyword>
<sequence>MEDVRHYGFEVRRLDHVFARNLEAKVREKGIDELTLMHGWIIRYLIENQDKDIYQKDIEKHCSIGRSTVTNILQLMEKKGLIRREAVPNDARLKKVMLTQKGLKSHEGIEQLIMELNHQMIQGISEEDLEIFLRTTRALRKNIEKNLKFKSGENREGGCPC</sequence>
<dbReference type="PRINTS" id="PR00598">
    <property type="entry name" value="HTHMARR"/>
</dbReference>
<evidence type="ECO:0000256" key="1">
    <source>
        <dbReference type="ARBA" id="ARBA00023015"/>
    </source>
</evidence>
<dbReference type="AlphaFoldDB" id="V8CB94"/>
<dbReference type="Pfam" id="PF12802">
    <property type="entry name" value="MarR_2"/>
    <property type="match status" value="1"/>
</dbReference>
<dbReference type="InterPro" id="IPR000835">
    <property type="entry name" value="HTH_MarR-typ"/>
</dbReference>
<dbReference type="PANTHER" id="PTHR42756:SF1">
    <property type="entry name" value="TRANSCRIPTIONAL REPRESSOR OF EMRAB OPERON"/>
    <property type="match status" value="1"/>
</dbReference>
<gene>
    <name evidence="5" type="ORF">HMPREF1202_00798</name>
</gene>
<dbReference type="PROSITE" id="PS50995">
    <property type="entry name" value="HTH_MARR_2"/>
    <property type="match status" value="1"/>
</dbReference>
<reference evidence="5 6" key="1">
    <citation type="submission" date="2013-10" db="EMBL/GenBank/DDBJ databases">
        <title>The Genome Sequence of Ruminococcus lactaris CC59_002D.</title>
        <authorList>
            <consortium name="The Broad Institute Genomics Platform"/>
            <person name="Earl A."/>
            <person name="Allen-Vercoe E."/>
            <person name="Daigneault M."/>
            <person name="Young S.K."/>
            <person name="Zeng Q."/>
            <person name="Gargeya S."/>
            <person name="Fitzgerald M."/>
            <person name="Abouelleil A."/>
            <person name="Alvarado L."/>
            <person name="Chapman S.B."/>
            <person name="Gainer-Dewar J."/>
            <person name="Goldberg J."/>
            <person name="Griggs A."/>
            <person name="Gujja S."/>
            <person name="Hansen M."/>
            <person name="Howarth C."/>
            <person name="Imamovic A."/>
            <person name="Ireland A."/>
            <person name="Larimer J."/>
            <person name="McCowan C."/>
            <person name="Murphy C."/>
            <person name="Pearson M."/>
            <person name="Poon T.W."/>
            <person name="Priest M."/>
            <person name="Roberts A."/>
            <person name="Saif S."/>
            <person name="Shea T."/>
            <person name="Sykes S."/>
            <person name="Wortman J."/>
            <person name="Nusbaum C."/>
            <person name="Birren B."/>
        </authorList>
    </citation>
    <scope>NUCLEOTIDE SEQUENCE [LARGE SCALE GENOMIC DNA]</scope>
    <source>
        <strain evidence="5 6">CC59_002D</strain>
    </source>
</reference>
<evidence type="ECO:0000259" key="4">
    <source>
        <dbReference type="PROSITE" id="PS50995"/>
    </source>
</evidence>
<dbReference type="Proteomes" id="UP000018683">
    <property type="component" value="Unassembled WGS sequence"/>
</dbReference>
<evidence type="ECO:0000256" key="3">
    <source>
        <dbReference type="ARBA" id="ARBA00023163"/>
    </source>
</evidence>
<feature type="domain" description="HTH marR-type" evidence="4">
    <location>
        <begin position="1"/>
        <end position="141"/>
    </location>
</feature>
<evidence type="ECO:0000256" key="2">
    <source>
        <dbReference type="ARBA" id="ARBA00023125"/>
    </source>
</evidence>
<keyword evidence="2" id="KW-0238">DNA-binding</keyword>
<comment type="caution">
    <text evidence="5">The sequence shown here is derived from an EMBL/GenBank/DDBJ whole genome shotgun (WGS) entry which is preliminary data.</text>
</comment>
<protein>
    <recommendedName>
        <fullName evidence="4">HTH marR-type domain-containing protein</fullName>
    </recommendedName>
</protein>
<dbReference type="SMART" id="SM00347">
    <property type="entry name" value="HTH_MARR"/>
    <property type="match status" value="1"/>
</dbReference>
<keyword evidence="1" id="KW-0805">Transcription regulation</keyword>
<dbReference type="InterPro" id="IPR036388">
    <property type="entry name" value="WH-like_DNA-bd_sf"/>
</dbReference>
<dbReference type="HOGENOM" id="CLU_083287_29_1_9"/>
<evidence type="ECO:0000313" key="6">
    <source>
        <dbReference type="Proteomes" id="UP000018683"/>
    </source>
</evidence>
<evidence type="ECO:0000313" key="5">
    <source>
        <dbReference type="EMBL" id="ETD24377.1"/>
    </source>
</evidence>
<dbReference type="EMBL" id="AZJE01000010">
    <property type="protein sequence ID" value="ETD24377.1"/>
    <property type="molecule type" value="Genomic_DNA"/>
</dbReference>
<dbReference type="SUPFAM" id="SSF46785">
    <property type="entry name" value="Winged helix' DNA-binding domain"/>
    <property type="match status" value="1"/>
</dbReference>
<dbReference type="GO" id="GO:0003700">
    <property type="term" value="F:DNA-binding transcription factor activity"/>
    <property type="evidence" value="ECO:0007669"/>
    <property type="project" value="InterPro"/>
</dbReference>
<dbReference type="RefSeq" id="WP_023921232.1">
    <property type="nucleotide sequence ID" value="NZ_KI669407.1"/>
</dbReference>